<proteinExistence type="predicted"/>
<accession>A0A5D3FQR8</accession>
<dbReference type="AlphaFoldDB" id="A0A5D3FQR8"/>
<sequence>MSADRKKIVGARLREARESDPYWSRGDLARLFRAKATPEELPDVAHVESLTDQIKQWECGKHVPKRGGIYRTLYVRVTGRSEDELFGDPDERLPSLWRPQGLNGEFSPDDEERLVQAIEQPRRVDLVVVRSLAAILAMQRRLDDTVGPAAILPATLAQTKITTDLLREARGSVRASLAPVAAEYVQFAGWLHAELRHDRDAVHWLTDAEELADVAGSGELAAQAANFKGYLARQQGNPRGVVRHFLTAYHAPGAAPAQRLGDAVQAAQGLAQLGEDGAARRLLSEAEGLEEDAARSLPPDTAYWLTGDFQHINIGLALAAMGEHAAAAEHLAHGLNSLPPDQRDAQWTHEYREALDRARELSS</sequence>
<evidence type="ECO:0000313" key="2">
    <source>
        <dbReference type="Proteomes" id="UP000323505"/>
    </source>
</evidence>
<evidence type="ECO:0000313" key="1">
    <source>
        <dbReference type="EMBL" id="TYK50569.1"/>
    </source>
</evidence>
<comment type="caution">
    <text evidence="1">The sequence shown here is derived from an EMBL/GenBank/DDBJ whole genome shotgun (WGS) entry which is preliminary data.</text>
</comment>
<organism evidence="1 2">
    <name type="scientific">Actinomadura decatromicini</name>
    <dbReference type="NCBI Taxonomy" id="2604572"/>
    <lineage>
        <taxon>Bacteria</taxon>
        <taxon>Bacillati</taxon>
        <taxon>Actinomycetota</taxon>
        <taxon>Actinomycetes</taxon>
        <taxon>Streptosporangiales</taxon>
        <taxon>Thermomonosporaceae</taxon>
        <taxon>Actinomadura</taxon>
    </lineage>
</organism>
<dbReference type="Proteomes" id="UP000323505">
    <property type="component" value="Unassembled WGS sequence"/>
</dbReference>
<gene>
    <name evidence="1" type="ORF">FXF68_08615</name>
</gene>
<reference evidence="1 2" key="1">
    <citation type="submission" date="2019-08" db="EMBL/GenBank/DDBJ databases">
        <title>Actinomadura sp. nov. CYP1-5 isolated from mountain soil.</title>
        <authorList>
            <person name="Songsumanus A."/>
            <person name="Kuncharoen N."/>
            <person name="Kudo T."/>
            <person name="Yuki M."/>
            <person name="Igarashi Y."/>
            <person name="Tanasupawat S."/>
        </authorList>
    </citation>
    <scope>NUCLEOTIDE SEQUENCE [LARGE SCALE GENOMIC DNA]</scope>
    <source>
        <strain evidence="1 2">CYP1-5</strain>
    </source>
</reference>
<keyword evidence="2" id="KW-1185">Reference proteome</keyword>
<protein>
    <submittedName>
        <fullName evidence="1">Transcriptional regulator</fullName>
    </submittedName>
</protein>
<dbReference type="RefSeq" id="WP_148758429.1">
    <property type="nucleotide sequence ID" value="NZ_VSRQ01000002.1"/>
</dbReference>
<dbReference type="EMBL" id="VSRQ01000002">
    <property type="protein sequence ID" value="TYK50569.1"/>
    <property type="molecule type" value="Genomic_DNA"/>
</dbReference>
<name>A0A5D3FQR8_9ACTN</name>